<name>A0ABV8DU35_9NOCA</name>
<keyword evidence="3" id="KW-1185">Reference proteome</keyword>
<organism evidence="2 3">
    <name type="scientific">Nocardia jiangsuensis</name>
    <dbReference type="NCBI Taxonomy" id="1691563"/>
    <lineage>
        <taxon>Bacteria</taxon>
        <taxon>Bacillati</taxon>
        <taxon>Actinomycetota</taxon>
        <taxon>Actinomycetes</taxon>
        <taxon>Mycobacteriales</taxon>
        <taxon>Nocardiaceae</taxon>
        <taxon>Nocardia</taxon>
    </lineage>
</organism>
<reference evidence="3" key="1">
    <citation type="journal article" date="2019" name="Int. J. Syst. Evol. Microbiol.">
        <title>The Global Catalogue of Microorganisms (GCM) 10K type strain sequencing project: providing services to taxonomists for standard genome sequencing and annotation.</title>
        <authorList>
            <consortium name="The Broad Institute Genomics Platform"/>
            <consortium name="The Broad Institute Genome Sequencing Center for Infectious Disease"/>
            <person name="Wu L."/>
            <person name="Ma J."/>
        </authorList>
    </citation>
    <scope>NUCLEOTIDE SEQUENCE [LARGE SCALE GENOMIC DNA]</scope>
    <source>
        <strain evidence="3">CGMCC 4.7330</strain>
    </source>
</reference>
<evidence type="ECO:0000259" key="1">
    <source>
        <dbReference type="Pfam" id="PF04149"/>
    </source>
</evidence>
<protein>
    <submittedName>
        <fullName evidence="2">DUF397 domain-containing protein</fullName>
    </submittedName>
</protein>
<sequence>MSELRWFKSSYSSDGANCVEVAYLPGGRLGVRDSKHPGVAALTFSRSSWVAFVTGISVGEFQA</sequence>
<dbReference type="InterPro" id="IPR007278">
    <property type="entry name" value="DUF397"/>
</dbReference>
<proteinExistence type="predicted"/>
<accession>A0ABV8DU35</accession>
<gene>
    <name evidence="2" type="ORF">ACFO0B_16595</name>
</gene>
<evidence type="ECO:0000313" key="2">
    <source>
        <dbReference type="EMBL" id="MFC3963612.1"/>
    </source>
</evidence>
<comment type="caution">
    <text evidence="2">The sequence shown here is derived from an EMBL/GenBank/DDBJ whole genome shotgun (WGS) entry which is preliminary data.</text>
</comment>
<dbReference type="RefSeq" id="WP_378613363.1">
    <property type="nucleotide sequence ID" value="NZ_JBHSAX010000014.1"/>
</dbReference>
<dbReference type="Proteomes" id="UP001595696">
    <property type="component" value="Unassembled WGS sequence"/>
</dbReference>
<feature type="domain" description="DUF397" evidence="1">
    <location>
        <begin position="4"/>
        <end position="56"/>
    </location>
</feature>
<dbReference type="Pfam" id="PF04149">
    <property type="entry name" value="DUF397"/>
    <property type="match status" value="1"/>
</dbReference>
<evidence type="ECO:0000313" key="3">
    <source>
        <dbReference type="Proteomes" id="UP001595696"/>
    </source>
</evidence>
<dbReference type="EMBL" id="JBHSAX010000014">
    <property type="protein sequence ID" value="MFC3963612.1"/>
    <property type="molecule type" value="Genomic_DNA"/>
</dbReference>